<dbReference type="PROSITE" id="PS51257">
    <property type="entry name" value="PROKAR_LIPOPROTEIN"/>
    <property type="match status" value="1"/>
</dbReference>
<dbReference type="Pfam" id="PF13416">
    <property type="entry name" value="SBP_bac_8"/>
    <property type="match status" value="1"/>
</dbReference>
<comment type="caution">
    <text evidence="2">The sequence shown here is derived from an EMBL/GenBank/DDBJ whole genome shotgun (WGS) entry which is preliminary data.</text>
</comment>
<evidence type="ECO:0000313" key="2">
    <source>
        <dbReference type="EMBL" id="MBL1118167.1"/>
    </source>
</evidence>
<dbReference type="InterPro" id="IPR006311">
    <property type="entry name" value="TAT_signal"/>
</dbReference>
<dbReference type="Gene3D" id="3.40.190.10">
    <property type="entry name" value="Periplasmic binding protein-like II"/>
    <property type="match status" value="1"/>
</dbReference>
<accession>A0ABS1Q0G0</accession>
<dbReference type="PANTHER" id="PTHR43649:SF30">
    <property type="entry name" value="ABC TRANSPORTER SUBSTRATE-BINDING PROTEIN"/>
    <property type="match status" value="1"/>
</dbReference>
<protein>
    <submittedName>
        <fullName evidence="2">ABC transporter substrate-binding protein</fullName>
    </submittedName>
</protein>
<reference evidence="2 3" key="1">
    <citation type="submission" date="2021-01" db="EMBL/GenBank/DDBJ databases">
        <title>WGS of actinomycetes isolated from Thailand.</title>
        <authorList>
            <person name="Thawai C."/>
        </authorList>
    </citation>
    <scope>NUCLEOTIDE SEQUENCE [LARGE SCALE GENOMIC DNA]</scope>
    <source>
        <strain evidence="2 3">CA3R110</strain>
    </source>
</reference>
<name>A0ABS1Q0G0_9ACTN</name>
<keyword evidence="1" id="KW-0732">Signal</keyword>
<proteinExistence type="predicted"/>
<sequence>MNVTITRRRALMGALAVAAAGTATACGSGSGAGNTDAKTINLLTSSDPKIVNNVKRTLGAEFTRRTGITVKIEQAGPAWTEVDTRLQADLTAGHRPDVALVGINSVRTYADSKLAQPLNELMAQARFDASQYSPSLLNVGRFGGRTMGLPYSVSTLVLYLNVDVLRKAGLDPDRAPATFSELRAYAAKIVRGKAARYGVAWAYSTDSNWALQAMLDSAGGSMMDPAEKHVTVNRRPMVSLLQYWRDLVQERTSTVIASADLTAAFLRGDVGMMLQSSSQSTAVAAGASFPIRIDVLPVPDGGRRRTPPGGGSAVIFARDEKVQGSAWKVVQELIGPAGQTQLVKTSGYTSVNQRALTEPRYLGNLLRKEPLRSAGVAEIKTLVPWYQFPGAHAVEAQKQLQDAVVAAMSGTKPVRKALDDAAQSISGLLTR</sequence>
<dbReference type="EMBL" id="JAERRG010000021">
    <property type="protein sequence ID" value="MBL1118167.1"/>
    <property type="molecule type" value="Genomic_DNA"/>
</dbReference>
<dbReference type="PANTHER" id="PTHR43649">
    <property type="entry name" value="ARABINOSE-BINDING PROTEIN-RELATED"/>
    <property type="match status" value="1"/>
</dbReference>
<gene>
    <name evidence="2" type="ORF">JK364_38180</name>
</gene>
<evidence type="ECO:0000313" key="3">
    <source>
        <dbReference type="Proteomes" id="UP000621510"/>
    </source>
</evidence>
<feature type="chain" id="PRO_5045285161" evidence="1">
    <location>
        <begin position="26"/>
        <end position="431"/>
    </location>
</feature>
<keyword evidence="3" id="KW-1185">Reference proteome</keyword>
<dbReference type="SUPFAM" id="SSF53850">
    <property type="entry name" value="Periplasmic binding protein-like II"/>
    <property type="match status" value="1"/>
</dbReference>
<dbReference type="InterPro" id="IPR050490">
    <property type="entry name" value="Bact_solute-bd_prot1"/>
</dbReference>
<dbReference type="CDD" id="cd14748">
    <property type="entry name" value="PBP2_UgpB"/>
    <property type="match status" value="1"/>
</dbReference>
<dbReference type="RefSeq" id="WP_201855991.1">
    <property type="nucleotide sequence ID" value="NZ_JAERRG010000021.1"/>
</dbReference>
<evidence type="ECO:0000256" key="1">
    <source>
        <dbReference type="SAM" id="SignalP"/>
    </source>
</evidence>
<dbReference type="PROSITE" id="PS51318">
    <property type="entry name" value="TAT"/>
    <property type="match status" value="1"/>
</dbReference>
<organism evidence="2 3">
    <name type="scientific">Streptomyces endocoffeicus</name>
    <dbReference type="NCBI Taxonomy" id="2898945"/>
    <lineage>
        <taxon>Bacteria</taxon>
        <taxon>Bacillati</taxon>
        <taxon>Actinomycetota</taxon>
        <taxon>Actinomycetes</taxon>
        <taxon>Kitasatosporales</taxon>
        <taxon>Streptomycetaceae</taxon>
        <taxon>Streptomyces</taxon>
    </lineage>
</organism>
<dbReference type="InterPro" id="IPR006059">
    <property type="entry name" value="SBP"/>
</dbReference>
<dbReference type="Proteomes" id="UP000621510">
    <property type="component" value="Unassembled WGS sequence"/>
</dbReference>
<feature type="signal peptide" evidence="1">
    <location>
        <begin position="1"/>
        <end position="25"/>
    </location>
</feature>